<evidence type="ECO:0000313" key="1">
    <source>
        <dbReference type="EMBL" id="KAK7840212.1"/>
    </source>
</evidence>
<accession>A0AAW0KLE9</accession>
<protein>
    <submittedName>
        <fullName evidence="1">Uncharacterized protein</fullName>
    </submittedName>
</protein>
<dbReference type="AlphaFoldDB" id="A0AAW0KLE9"/>
<gene>
    <name evidence="1" type="ORF">CFP56_016984</name>
</gene>
<sequence>MLDHAALHNCLLCTWTNLNRGKHVNEDNSGGKEEVGMAEIGGFLSGDRPISPKIFALALFLPKPSTNPAKEISTSTSANLHRHSACKITSDGQQLRQSVRIIVVVHCLF</sequence>
<name>A0AAW0KLE9_QUESU</name>
<organism evidence="1 2">
    <name type="scientific">Quercus suber</name>
    <name type="common">Cork oak</name>
    <dbReference type="NCBI Taxonomy" id="58331"/>
    <lineage>
        <taxon>Eukaryota</taxon>
        <taxon>Viridiplantae</taxon>
        <taxon>Streptophyta</taxon>
        <taxon>Embryophyta</taxon>
        <taxon>Tracheophyta</taxon>
        <taxon>Spermatophyta</taxon>
        <taxon>Magnoliopsida</taxon>
        <taxon>eudicotyledons</taxon>
        <taxon>Gunneridae</taxon>
        <taxon>Pentapetalae</taxon>
        <taxon>rosids</taxon>
        <taxon>fabids</taxon>
        <taxon>Fagales</taxon>
        <taxon>Fagaceae</taxon>
        <taxon>Quercus</taxon>
    </lineage>
</organism>
<reference evidence="1 2" key="1">
    <citation type="journal article" date="2018" name="Sci. Data">
        <title>The draft genome sequence of cork oak.</title>
        <authorList>
            <person name="Ramos A.M."/>
            <person name="Usie A."/>
            <person name="Barbosa P."/>
            <person name="Barros P.M."/>
            <person name="Capote T."/>
            <person name="Chaves I."/>
            <person name="Simoes F."/>
            <person name="Abreu I."/>
            <person name="Carrasquinho I."/>
            <person name="Faro C."/>
            <person name="Guimaraes J.B."/>
            <person name="Mendonca D."/>
            <person name="Nobrega F."/>
            <person name="Rodrigues L."/>
            <person name="Saibo N.J.M."/>
            <person name="Varela M.C."/>
            <person name="Egas C."/>
            <person name="Matos J."/>
            <person name="Miguel C.M."/>
            <person name="Oliveira M.M."/>
            <person name="Ricardo C.P."/>
            <person name="Goncalves S."/>
        </authorList>
    </citation>
    <scope>NUCLEOTIDE SEQUENCE [LARGE SCALE GENOMIC DNA]</scope>
    <source>
        <strain evidence="2">cv. HL8</strain>
    </source>
</reference>
<comment type="caution">
    <text evidence="1">The sequence shown here is derived from an EMBL/GenBank/DDBJ whole genome shotgun (WGS) entry which is preliminary data.</text>
</comment>
<dbReference type="Proteomes" id="UP000237347">
    <property type="component" value="Unassembled WGS sequence"/>
</dbReference>
<dbReference type="EMBL" id="PKMF04000267">
    <property type="protein sequence ID" value="KAK7840212.1"/>
    <property type="molecule type" value="Genomic_DNA"/>
</dbReference>
<proteinExistence type="predicted"/>
<evidence type="ECO:0000313" key="2">
    <source>
        <dbReference type="Proteomes" id="UP000237347"/>
    </source>
</evidence>
<keyword evidence="2" id="KW-1185">Reference proteome</keyword>